<evidence type="ECO:0000313" key="5">
    <source>
        <dbReference type="EMBL" id="SHF57362.1"/>
    </source>
</evidence>
<keyword evidence="5" id="KW-0813">Transport</keyword>
<dbReference type="STRING" id="1122133.SAMN02745157_2440"/>
<keyword evidence="4" id="KW-0732">Signal</keyword>
<keyword evidence="3" id="KW-0574">Periplasm</keyword>
<organism evidence="5 6">
    <name type="scientific">Kaistia soli DSM 19436</name>
    <dbReference type="NCBI Taxonomy" id="1122133"/>
    <lineage>
        <taxon>Bacteria</taxon>
        <taxon>Pseudomonadati</taxon>
        <taxon>Pseudomonadota</taxon>
        <taxon>Alphaproteobacteria</taxon>
        <taxon>Hyphomicrobiales</taxon>
        <taxon>Kaistiaceae</taxon>
        <taxon>Kaistia</taxon>
    </lineage>
</organism>
<evidence type="ECO:0000256" key="4">
    <source>
        <dbReference type="SAM" id="SignalP"/>
    </source>
</evidence>
<keyword evidence="5" id="KW-0762">Sugar transport</keyword>
<dbReference type="InterPro" id="IPR050490">
    <property type="entry name" value="Bact_solute-bd_prot1"/>
</dbReference>
<feature type="signal peptide" evidence="4">
    <location>
        <begin position="1"/>
        <end position="22"/>
    </location>
</feature>
<dbReference type="Proteomes" id="UP000184485">
    <property type="component" value="Unassembled WGS sequence"/>
</dbReference>
<gene>
    <name evidence="5" type="ORF">SAMN02745157_2440</name>
</gene>
<dbReference type="OrthoDB" id="9808332at2"/>
<comment type="similarity">
    <text evidence="2">Belongs to the bacterial solute-binding protein 1 family.</text>
</comment>
<evidence type="ECO:0000256" key="3">
    <source>
        <dbReference type="ARBA" id="ARBA00022764"/>
    </source>
</evidence>
<dbReference type="AlphaFoldDB" id="A0A1M5CSN9"/>
<dbReference type="PANTHER" id="PTHR43649:SF12">
    <property type="entry name" value="DIACETYLCHITOBIOSE BINDING PROTEIN DASA"/>
    <property type="match status" value="1"/>
</dbReference>
<dbReference type="SUPFAM" id="SSF53850">
    <property type="entry name" value="Periplasmic binding protein-like II"/>
    <property type="match status" value="1"/>
</dbReference>
<dbReference type="GO" id="GO:0042597">
    <property type="term" value="C:periplasmic space"/>
    <property type="evidence" value="ECO:0007669"/>
    <property type="project" value="UniProtKB-SubCell"/>
</dbReference>
<dbReference type="InterPro" id="IPR006059">
    <property type="entry name" value="SBP"/>
</dbReference>
<evidence type="ECO:0000313" key="6">
    <source>
        <dbReference type="Proteomes" id="UP000184485"/>
    </source>
</evidence>
<name>A0A1M5CSN9_9HYPH</name>
<evidence type="ECO:0000256" key="1">
    <source>
        <dbReference type="ARBA" id="ARBA00004418"/>
    </source>
</evidence>
<accession>A0A1M5CSN9</accession>
<dbReference type="RefSeq" id="WP_073053131.1">
    <property type="nucleotide sequence ID" value="NZ_FQUP01000002.1"/>
</dbReference>
<comment type="subcellular location">
    <subcellularLocation>
        <location evidence="1">Periplasm</location>
    </subcellularLocation>
</comment>
<proteinExistence type="inferred from homology"/>
<dbReference type="Pfam" id="PF01547">
    <property type="entry name" value="SBP_bac_1"/>
    <property type="match status" value="1"/>
</dbReference>
<evidence type="ECO:0000256" key="2">
    <source>
        <dbReference type="ARBA" id="ARBA00008520"/>
    </source>
</evidence>
<dbReference type="CDD" id="cd13585">
    <property type="entry name" value="PBP2_TMBP_like"/>
    <property type="match status" value="1"/>
</dbReference>
<feature type="chain" id="PRO_5012747903" evidence="4">
    <location>
        <begin position="23"/>
        <end position="418"/>
    </location>
</feature>
<dbReference type="PANTHER" id="PTHR43649">
    <property type="entry name" value="ARABINOSE-BINDING PROTEIN-RELATED"/>
    <property type="match status" value="1"/>
</dbReference>
<reference evidence="5 6" key="1">
    <citation type="submission" date="2016-11" db="EMBL/GenBank/DDBJ databases">
        <authorList>
            <person name="Jaros S."/>
            <person name="Januszkiewicz K."/>
            <person name="Wedrychowicz H."/>
        </authorList>
    </citation>
    <scope>NUCLEOTIDE SEQUENCE [LARGE SCALE GENOMIC DNA]</scope>
    <source>
        <strain evidence="5 6">DSM 19436</strain>
    </source>
</reference>
<protein>
    <submittedName>
        <fullName evidence="5">Multiple sugar transport system substrate-binding protein</fullName>
    </submittedName>
</protein>
<keyword evidence="6" id="KW-1185">Reference proteome</keyword>
<dbReference type="EMBL" id="FQUP01000002">
    <property type="protein sequence ID" value="SHF57362.1"/>
    <property type="molecule type" value="Genomic_DNA"/>
</dbReference>
<sequence length="418" mass="44461">MNVLLRTTVALAALTMALPAFADDAKPLAGQSITVLLPSGQSPSLAADFEKETGIKVDLQMLSWDDIRPKLITGLIAGTPPADVTEFDWSWTGQFAAAGWYEDLTPLIDAETVKDIAGSSIFTVDGKLLGVPYSNDFRVMLINRKHFTDAGITDTPKTLDALVAAAKTIKDKGIATYPIGLPLSTSEGTSTSWYLLTKAFGGELFDKDFKPLFTTPDSAGYKALEFEIMALKDGLVDPASTGLKDSQINESMFAQGQTSIMISGEPGRIAQFADPAKSKVAGQIEAILVATESGNTRSYGLLEALGIPAASEHKEAALAFIKWMTSKDYQIKNYGVGVLPTRTSALEQLNNDGKLLSGAVLVEQAPTVGALFPQGTPTWYPQFSSAVSNAINQAVKGEVTVAQAVQSIADETVKAQQQ</sequence>
<dbReference type="Gene3D" id="3.40.190.10">
    <property type="entry name" value="Periplasmic binding protein-like II"/>
    <property type="match status" value="2"/>
</dbReference>